<dbReference type="PANTHER" id="PTHR48010:SF6">
    <property type="entry name" value="OS01G0223600 PROTEIN"/>
    <property type="match status" value="1"/>
</dbReference>
<dbReference type="InterPro" id="IPR050994">
    <property type="entry name" value="At_inactive_RLKs"/>
</dbReference>
<evidence type="ECO:0000313" key="2">
    <source>
        <dbReference type="EMBL" id="WVZ03550.1"/>
    </source>
</evidence>
<dbReference type="AlphaFoldDB" id="A0AAQ3N6Y0"/>
<gene>
    <name evidence="2" type="ORF">V8G54_024356</name>
</gene>
<evidence type="ECO:0000313" key="3">
    <source>
        <dbReference type="Proteomes" id="UP001374535"/>
    </source>
</evidence>
<protein>
    <submittedName>
        <fullName evidence="2">Uncharacterized protein</fullName>
    </submittedName>
</protein>
<organism evidence="2 3">
    <name type="scientific">Vigna mungo</name>
    <name type="common">Black gram</name>
    <name type="synonym">Phaseolus mungo</name>
    <dbReference type="NCBI Taxonomy" id="3915"/>
    <lineage>
        <taxon>Eukaryota</taxon>
        <taxon>Viridiplantae</taxon>
        <taxon>Streptophyta</taxon>
        <taxon>Embryophyta</taxon>
        <taxon>Tracheophyta</taxon>
        <taxon>Spermatophyta</taxon>
        <taxon>Magnoliopsida</taxon>
        <taxon>eudicotyledons</taxon>
        <taxon>Gunneridae</taxon>
        <taxon>Pentapetalae</taxon>
        <taxon>rosids</taxon>
        <taxon>fabids</taxon>
        <taxon>Fabales</taxon>
        <taxon>Fabaceae</taxon>
        <taxon>Papilionoideae</taxon>
        <taxon>50 kb inversion clade</taxon>
        <taxon>NPAAA clade</taxon>
        <taxon>indigoferoid/millettioid clade</taxon>
        <taxon>Phaseoleae</taxon>
        <taxon>Vigna</taxon>
    </lineage>
</organism>
<keyword evidence="3" id="KW-1185">Reference proteome</keyword>
<feature type="region of interest" description="Disordered" evidence="1">
    <location>
        <begin position="92"/>
        <end position="131"/>
    </location>
</feature>
<accession>A0AAQ3N6Y0</accession>
<sequence>MTLLYVHSVMPVEVLHEMRCAALRVSKNNEKNNQFTSQTPFSVNLTHLTDLFLEHNDFSGKSPASLPSSLASTFPSTASTVPFWRCFPLSPTPHSQETPTTPSSQLQHRLPPPSRPRPHRVRSPRSSPRAPLLQSLSVCPRRCVATVRRRQHPAKLSKLVMVACAMSMEVGISSSKEDITRGSAEAEMNKLVFFEGGIYSFDLEDLLRASAEVEEGTTVVFTQDIQNGANTDSPPPECKSRGFRMKRGELNGRMDEC</sequence>
<reference evidence="2 3" key="1">
    <citation type="journal article" date="2023" name="Life. Sci Alliance">
        <title>Evolutionary insights into 3D genome organization and epigenetic landscape of Vigna mungo.</title>
        <authorList>
            <person name="Junaid A."/>
            <person name="Singh B."/>
            <person name="Bhatia S."/>
        </authorList>
    </citation>
    <scope>NUCLEOTIDE SEQUENCE [LARGE SCALE GENOMIC DNA]</scope>
    <source>
        <strain evidence="2">Urdbean</strain>
    </source>
</reference>
<evidence type="ECO:0000256" key="1">
    <source>
        <dbReference type="SAM" id="MobiDB-lite"/>
    </source>
</evidence>
<feature type="region of interest" description="Disordered" evidence="1">
    <location>
        <begin position="226"/>
        <end position="245"/>
    </location>
</feature>
<feature type="compositionally biased region" description="Polar residues" evidence="1">
    <location>
        <begin position="92"/>
        <end position="107"/>
    </location>
</feature>
<dbReference type="EMBL" id="CP144694">
    <property type="protein sequence ID" value="WVZ03550.1"/>
    <property type="molecule type" value="Genomic_DNA"/>
</dbReference>
<dbReference type="Proteomes" id="UP001374535">
    <property type="component" value="Chromosome 7"/>
</dbReference>
<name>A0AAQ3N6Y0_VIGMU</name>
<proteinExistence type="predicted"/>
<dbReference type="PANTHER" id="PTHR48010">
    <property type="entry name" value="OS05G0588300 PROTEIN"/>
    <property type="match status" value="1"/>
</dbReference>